<dbReference type="Gene3D" id="4.10.830.40">
    <property type="match status" value="1"/>
</dbReference>
<feature type="domain" description="RING-type" evidence="8">
    <location>
        <begin position="15"/>
        <end position="58"/>
    </location>
</feature>
<protein>
    <recommendedName>
        <fullName evidence="13">Tripartite motif-containing protein 16</fullName>
    </recommendedName>
</protein>
<dbReference type="AlphaFoldDB" id="A0A8C4IPA1"/>
<evidence type="ECO:0008006" key="13">
    <source>
        <dbReference type="Google" id="ProtNLM"/>
    </source>
</evidence>
<dbReference type="InterPro" id="IPR003877">
    <property type="entry name" value="SPRY_dom"/>
</dbReference>
<sequence length="556" mass="63312">MAQQGIHMDQERLCCSICLDLLKDPVTIPCGHNYCMNCIKSYWDEEDQKKVYSCPQCRQTFRPRPALVKNTMLADLVEELKKTEPQAAPADHCYAGPGDVSCDFCSGRKRKATKSCLQCQVSYCEQHLQPHYDVAPLKKHKLVETSAKIQENICTRHNEVMKIFCRTDQQCICYLCSLNEHKGHDTVSTEAEITERQKEFGAIWQKIQQRILDREEDVKMLQQEVEAINRSADKTVKNSDKIFKELVSSIRKRSSVMKQQIRSQQKTKVSRVKELQKKLQQEIADLKRKEAELEQLSQTKDHIQLLHNYPSLPDLTKCTDSPSINIGPGQYFEDATAVVSEVKDKLQDILCDVGTRTSLTETGPDVLLPRAKPKTRAEFLQYSQKITLDLNTANTEVSLSEGNRKATNMEAFQLYSCHPDRFTDMFQVLSKESLTRRCYWEVEWSGGGVSVAVTYKDISRTGDDSGFGNNDKSWALECSFNGNYHSKHNKIRTSIPCPQSSRVGVYLDHRAGILSFYSVSETMTLLHRVQTTFTQPLYAGLGVHYLGSTAELCELQ</sequence>
<dbReference type="CDD" id="cd19802">
    <property type="entry name" value="Bbox1_TRIM8-like"/>
    <property type="match status" value="1"/>
</dbReference>
<name>A0A8C4IPA1_DICLA</name>
<dbReference type="GO" id="GO:0008270">
    <property type="term" value="F:zinc ion binding"/>
    <property type="evidence" value="ECO:0007669"/>
    <property type="project" value="UniProtKB-KW"/>
</dbReference>
<evidence type="ECO:0000313" key="12">
    <source>
        <dbReference type="Proteomes" id="UP000694389"/>
    </source>
</evidence>
<feature type="domain" description="B box-type" evidence="9">
    <location>
        <begin position="149"/>
        <end position="189"/>
    </location>
</feature>
<dbReference type="InterPro" id="IPR043136">
    <property type="entry name" value="B30.2/SPRY_sf"/>
</dbReference>
<dbReference type="InterPro" id="IPR051051">
    <property type="entry name" value="E3_ubiq-ligase_TRIM/RNF"/>
</dbReference>
<dbReference type="Pfam" id="PF25600">
    <property type="entry name" value="TRIM_CC"/>
    <property type="match status" value="1"/>
</dbReference>
<evidence type="ECO:0000259" key="9">
    <source>
        <dbReference type="PROSITE" id="PS50119"/>
    </source>
</evidence>
<dbReference type="InterPro" id="IPR001841">
    <property type="entry name" value="Znf_RING"/>
</dbReference>
<dbReference type="Gene3D" id="3.30.160.60">
    <property type="entry name" value="Classic Zinc Finger"/>
    <property type="match status" value="1"/>
</dbReference>
<evidence type="ECO:0000256" key="1">
    <source>
        <dbReference type="ARBA" id="ARBA00022588"/>
    </source>
</evidence>
<dbReference type="Ensembl" id="ENSDLAT00005063495.2">
    <property type="protein sequence ID" value="ENSDLAP00005059936.2"/>
    <property type="gene ID" value="ENSDLAG00005025200.2"/>
</dbReference>
<evidence type="ECO:0000256" key="5">
    <source>
        <dbReference type="ARBA" id="ARBA00022859"/>
    </source>
</evidence>
<evidence type="ECO:0000259" key="8">
    <source>
        <dbReference type="PROSITE" id="PS50089"/>
    </source>
</evidence>
<keyword evidence="4" id="KW-0862">Zinc</keyword>
<evidence type="ECO:0000259" key="10">
    <source>
        <dbReference type="PROSITE" id="PS50188"/>
    </source>
</evidence>
<dbReference type="PROSITE" id="PS50188">
    <property type="entry name" value="B302_SPRY"/>
    <property type="match status" value="1"/>
</dbReference>
<dbReference type="PROSITE" id="PS00518">
    <property type="entry name" value="ZF_RING_1"/>
    <property type="match status" value="1"/>
</dbReference>
<evidence type="ECO:0000313" key="11">
    <source>
        <dbReference type="Ensembl" id="ENSDLAP00005059936.2"/>
    </source>
</evidence>
<dbReference type="InterPro" id="IPR001870">
    <property type="entry name" value="B30.2/SPRY"/>
</dbReference>
<dbReference type="PANTHER" id="PTHR25465">
    <property type="entry name" value="B-BOX DOMAIN CONTAINING"/>
    <property type="match status" value="1"/>
</dbReference>
<dbReference type="Pfam" id="PF15227">
    <property type="entry name" value="zf-C3HC4_4"/>
    <property type="match status" value="1"/>
</dbReference>
<keyword evidence="3 6" id="KW-0863">Zinc-finger</keyword>
<dbReference type="Pfam" id="PF00622">
    <property type="entry name" value="SPRY"/>
    <property type="match status" value="1"/>
</dbReference>
<evidence type="ECO:0000256" key="3">
    <source>
        <dbReference type="ARBA" id="ARBA00022771"/>
    </source>
</evidence>
<keyword evidence="1" id="KW-0399">Innate immunity</keyword>
<dbReference type="SMART" id="SM00184">
    <property type="entry name" value="RING"/>
    <property type="match status" value="1"/>
</dbReference>
<reference evidence="11" key="1">
    <citation type="submission" date="2025-08" db="UniProtKB">
        <authorList>
            <consortium name="Ensembl"/>
        </authorList>
    </citation>
    <scope>IDENTIFICATION</scope>
</reference>
<dbReference type="CDD" id="cd16040">
    <property type="entry name" value="SPRY_PRY_SNTX"/>
    <property type="match status" value="1"/>
</dbReference>
<dbReference type="InterPro" id="IPR013083">
    <property type="entry name" value="Znf_RING/FYVE/PHD"/>
</dbReference>
<dbReference type="InterPro" id="IPR013320">
    <property type="entry name" value="ConA-like_dom_sf"/>
</dbReference>
<dbReference type="Pfam" id="PF13765">
    <property type="entry name" value="PRY"/>
    <property type="match status" value="1"/>
</dbReference>
<dbReference type="InterPro" id="IPR017907">
    <property type="entry name" value="Znf_RING_CS"/>
</dbReference>
<reference evidence="11" key="2">
    <citation type="submission" date="2025-09" db="UniProtKB">
        <authorList>
            <consortium name="Ensembl"/>
        </authorList>
    </citation>
    <scope>IDENTIFICATION</scope>
</reference>
<feature type="domain" description="B30.2/SPRY" evidence="10">
    <location>
        <begin position="366"/>
        <end position="556"/>
    </location>
</feature>
<dbReference type="GeneTree" id="ENSGT01150000286950"/>
<evidence type="ECO:0000256" key="7">
    <source>
        <dbReference type="SAM" id="Coils"/>
    </source>
</evidence>
<dbReference type="SUPFAM" id="SSF49899">
    <property type="entry name" value="Concanavalin A-like lectins/glucanases"/>
    <property type="match status" value="1"/>
</dbReference>
<dbReference type="PANTHER" id="PTHR25465:SF5">
    <property type="entry name" value="E3 UBIQUITIN_ISG15 LIGASE TRIM25-RELATED"/>
    <property type="match status" value="1"/>
</dbReference>
<keyword evidence="5" id="KW-0391">Immunity</keyword>
<keyword evidence="12" id="KW-1185">Reference proteome</keyword>
<accession>A0A8C4IPA1</accession>
<evidence type="ECO:0000256" key="6">
    <source>
        <dbReference type="PROSITE-ProRule" id="PRU00024"/>
    </source>
</evidence>
<dbReference type="SMART" id="SM00336">
    <property type="entry name" value="BBOX"/>
    <property type="match status" value="2"/>
</dbReference>
<keyword evidence="7" id="KW-0175">Coiled coil</keyword>
<dbReference type="InterPro" id="IPR058030">
    <property type="entry name" value="TRIM8/14/16/25/29/45/65_CC"/>
</dbReference>
<keyword evidence="2" id="KW-0479">Metal-binding</keyword>
<dbReference type="GO" id="GO:0005737">
    <property type="term" value="C:cytoplasm"/>
    <property type="evidence" value="ECO:0007669"/>
    <property type="project" value="UniProtKB-ARBA"/>
</dbReference>
<dbReference type="PROSITE" id="PS50119">
    <property type="entry name" value="ZF_BBOX"/>
    <property type="match status" value="1"/>
</dbReference>
<dbReference type="SUPFAM" id="SSF57845">
    <property type="entry name" value="B-box zinc-binding domain"/>
    <property type="match status" value="1"/>
</dbReference>
<dbReference type="SMART" id="SM00589">
    <property type="entry name" value="PRY"/>
    <property type="match status" value="1"/>
</dbReference>
<evidence type="ECO:0000256" key="2">
    <source>
        <dbReference type="ARBA" id="ARBA00022723"/>
    </source>
</evidence>
<dbReference type="Gene3D" id="3.30.40.10">
    <property type="entry name" value="Zinc/RING finger domain, C3HC4 (zinc finger)"/>
    <property type="match status" value="1"/>
</dbReference>
<dbReference type="PROSITE" id="PS50089">
    <property type="entry name" value="ZF_RING_2"/>
    <property type="match status" value="1"/>
</dbReference>
<dbReference type="SUPFAM" id="SSF57850">
    <property type="entry name" value="RING/U-box"/>
    <property type="match status" value="1"/>
</dbReference>
<dbReference type="Proteomes" id="UP000694389">
    <property type="component" value="Unassembled WGS sequence"/>
</dbReference>
<dbReference type="Gene3D" id="2.60.120.920">
    <property type="match status" value="1"/>
</dbReference>
<organism evidence="11 12">
    <name type="scientific">Dicentrarchus labrax</name>
    <name type="common">European seabass</name>
    <name type="synonym">Morone labrax</name>
    <dbReference type="NCBI Taxonomy" id="13489"/>
    <lineage>
        <taxon>Eukaryota</taxon>
        <taxon>Metazoa</taxon>
        <taxon>Chordata</taxon>
        <taxon>Craniata</taxon>
        <taxon>Vertebrata</taxon>
        <taxon>Euteleostomi</taxon>
        <taxon>Actinopterygii</taxon>
        <taxon>Neopterygii</taxon>
        <taxon>Teleostei</taxon>
        <taxon>Neoteleostei</taxon>
        <taxon>Acanthomorphata</taxon>
        <taxon>Eupercaria</taxon>
        <taxon>Moronidae</taxon>
        <taxon>Dicentrarchus</taxon>
    </lineage>
</organism>
<proteinExistence type="predicted"/>
<dbReference type="CDD" id="cd19769">
    <property type="entry name" value="Bbox2_TRIM16-like"/>
    <property type="match status" value="1"/>
</dbReference>
<feature type="coiled-coil region" evidence="7">
    <location>
        <begin position="269"/>
        <end position="306"/>
    </location>
</feature>
<dbReference type="InterPro" id="IPR000315">
    <property type="entry name" value="Znf_B-box"/>
</dbReference>
<evidence type="ECO:0000256" key="4">
    <source>
        <dbReference type="ARBA" id="ARBA00022833"/>
    </source>
</evidence>
<dbReference type="InterPro" id="IPR006574">
    <property type="entry name" value="PRY"/>
</dbReference>
<dbReference type="GO" id="GO:0045087">
    <property type="term" value="P:innate immune response"/>
    <property type="evidence" value="ECO:0007669"/>
    <property type="project" value="UniProtKB-KW"/>
</dbReference>
<dbReference type="Pfam" id="PF00643">
    <property type="entry name" value="zf-B_box"/>
    <property type="match status" value="1"/>
</dbReference>
<dbReference type="SMART" id="SM00449">
    <property type="entry name" value="SPRY"/>
    <property type="match status" value="1"/>
</dbReference>